<dbReference type="Pfam" id="PF20108">
    <property type="entry name" value="DUF6498"/>
    <property type="match status" value="1"/>
</dbReference>
<feature type="transmembrane region" description="Helical" evidence="1">
    <location>
        <begin position="238"/>
        <end position="259"/>
    </location>
</feature>
<feature type="transmembrane region" description="Helical" evidence="1">
    <location>
        <begin position="380"/>
        <end position="397"/>
    </location>
</feature>
<proteinExistence type="predicted"/>
<organism evidence="2 3">
    <name type="scientific">Elongatibacter sediminis</name>
    <dbReference type="NCBI Taxonomy" id="3119006"/>
    <lineage>
        <taxon>Bacteria</taxon>
        <taxon>Pseudomonadati</taxon>
        <taxon>Pseudomonadota</taxon>
        <taxon>Gammaproteobacteria</taxon>
        <taxon>Chromatiales</taxon>
        <taxon>Wenzhouxiangellaceae</taxon>
        <taxon>Elongatibacter</taxon>
    </lineage>
</organism>
<comment type="caution">
    <text evidence="2">The sequence shown here is derived from an EMBL/GenBank/DDBJ whole genome shotgun (WGS) entry which is preliminary data.</text>
</comment>
<sequence length="439" mass="48072">MIRKGIRPRIRPVIDWPFTGTAWRAVYPFRRHWPAIAIVLVLDAVFLVPAVGALREAVGGWAGFESLFDLVFAIFISAWLLGWSIAPLLLTMILVALLFGREVIVADRGRLRLFIGLPLIGIAADYDPSRMRNVRFERPPPKSGKSWRGAHLAFDYGANTGAFGSHLDPVAASGLRNRVEMVTGVSFGRGEAEPVDLAGQWEPNPILSAAADAGEAVDPLTEPAAPAEPQRESRLASLSSLALIAANLVPVAGTVFLGWRLSDVMVLYWAESAVIGIFNVIKIAMIGRWAALLAGPFFVGHFGGFMAVHFLFIYTLFVEGPRSDSAGDLTEVGRLFADLWPALVALAVSHGYSFFANFVARGEYRNRSIKDQMSDPYTRIVFMHLVLIFGGFVVLLLGESTPVLLVVIALKVAFDLRAHWREHGKQKKVTDAARDESDP</sequence>
<keyword evidence="1" id="KW-1133">Transmembrane helix</keyword>
<feature type="transmembrane region" description="Helical" evidence="1">
    <location>
        <begin position="297"/>
        <end position="317"/>
    </location>
</feature>
<dbReference type="RefSeq" id="WP_354693352.1">
    <property type="nucleotide sequence ID" value="NZ_JAZHOG010000001.1"/>
</dbReference>
<name>A0AAW9RD92_9GAMM</name>
<dbReference type="Proteomes" id="UP001359886">
    <property type="component" value="Unassembled WGS sequence"/>
</dbReference>
<keyword evidence="1" id="KW-0472">Membrane</keyword>
<feature type="transmembrane region" description="Helical" evidence="1">
    <location>
        <begin position="33"/>
        <end position="52"/>
    </location>
</feature>
<reference evidence="2 3" key="1">
    <citation type="submission" date="2024-02" db="EMBL/GenBank/DDBJ databases">
        <title>A novel Wenzhouxiangellaceae bacterium, isolated from coastal sediments.</title>
        <authorList>
            <person name="Du Z.-J."/>
            <person name="Ye Y.-Q."/>
            <person name="Zhang X.-Y."/>
        </authorList>
    </citation>
    <scope>NUCLEOTIDE SEQUENCE [LARGE SCALE GENOMIC DNA]</scope>
    <source>
        <strain evidence="2 3">CH-27</strain>
    </source>
</reference>
<evidence type="ECO:0000256" key="1">
    <source>
        <dbReference type="SAM" id="Phobius"/>
    </source>
</evidence>
<feature type="transmembrane region" description="Helical" evidence="1">
    <location>
        <begin position="339"/>
        <end position="360"/>
    </location>
</feature>
<dbReference type="InterPro" id="IPR045466">
    <property type="entry name" value="DUF6498"/>
</dbReference>
<evidence type="ECO:0000313" key="2">
    <source>
        <dbReference type="EMBL" id="MEJ8566028.1"/>
    </source>
</evidence>
<evidence type="ECO:0000313" key="3">
    <source>
        <dbReference type="Proteomes" id="UP001359886"/>
    </source>
</evidence>
<feature type="transmembrane region" description="Helical" evidence="1">
    <location>
        <begin position="265"/>
        <end position="285"/>
    </location>
</feature>
<dbReference type="EMBL" id="JAZHOG010000001">
    <property type="protein sequence ID" value="MEJ8566028.1"/>
    <property type="molecule type" value="Genomic_DNA"/>
</dbReference>
<accession>A0AAW9RD92</accession>
<keyword evidence="1" id="KW-0812">Transmembrane</keyword>
<protein>
    <submittedName>
        <fullName evidence="2">DUF6498-containing protein</fullName>
    </submittedName>
</protein>
<dbReference type="AlphaFoldDB" id="A0AAW9RD92"/>
<keyword evidence="3" id="KW-1185">Reference proteome</keyword>
<gene>
    <name evidence="2" type="ORF">V3330_00210</name>
</gene>
<feature type="transmembrane region" description="Helical" evidence="1">
    <location>
        <begin position="72"/>
        <end position="100"/>
    </location>
</feature>